<evidence type="ECO:0000313" key="3">
    <source>
        <dbReference type="Proteomes" id="UP000317093"/>
    </source>
</evidence>
<dbReference type="GO" id="GO:0016706">
    <property type="term" value="F:2-oxoglutarate-dependent dioxygenase activity"/>
    <property type="evidence" value="ECO:0007669"/>
    <property type="project" value="UniProtKB-ARBA"/>
</dbReference>
<keyword evidence="3" id="KW-1185">Reference proteome</keyword>
<dbReference type="Proteomes" id="UP000317093">
    <property type="component" value="Chromosome"/>
</dbReference>
<comment type="cofactor">
    <cofactor evidence="1">
        <name>Fe(2+)</name>
        <dbReference type="ChEBI" id="CHEBI:29033"/>
    </cofactor>
</comment>
<dbReference type="Pfam" id="PF05721">
    <property type="entry name" value="PhyH"/>
    <property type="match status" value="1"/>
</dbReference>
<protein>
    <submittedName>
        <fullName evidence="2">Phytanoyl-CoA dioxygenase (PhyH)</fullName>
    </submittedName>
</protein>
<gene>
    <name evidence="2" type="ORF">Pan216_54930</name>
</gene>
<dbReference type="InterPro" id="IPR008775">
    <property type="entry name" value="Phytyl_CoA_dOase-like"/>
</dbReference>
<keyword evidence="2" id="KW-0560">Oxidoreductase</keyword>
<dbReference type="EMBL" id="CP036279">
    <property type="protein sequence ID" value="QDU64603.1"/>
    <property type="molecule type" value="Genomic_DNA"/>
</dbReference>
<dbReference type="Gene3D" id="2.60.120.620">
    <property type="entry name" value="q2cbj1_9rhob like domain"/>
    <property type="match status" value="1"/>
</dbReference>
<keyword evidence="2" id="KW-0223">Dioxygenase</keyword>
<evidence type="ECO:0000313" key="2">
    <source>
        <dbReference type="EMBL" id="QDU64603.1"/>
    </source>
</evidence>
<sequence>MIHLLALEIVMQQFAIVPEQADLDRLDRQFDFIPCEPTAPSTLSADKISQFNEQGFLTGITIYSAAEIDQIRSYFDALLERTLAEGGDAYSISSAHLRHGRVFDILTERRIVACVRDLFGDDVVGWGSHFFCKLPGDGKTVAWHQDASYWPLTPTRTVTVWLAIDDADCENGCMQFLPASHRHGHLPYRESDTAERNVLNQTVDAVERFGEPSNCVLKAGEISIHSDLLLHGSGANLSERRRCGLTLRYCPTSVRAHLGWNAKGVVVSGSDSSAHWANPKRPTSE</sequence>
<organism evidence="2 3">
    <name type="scientific">Kolteria novifilia</name>
    <dbReference type="NCBI Taxonomy" id="2527975"/>
    <lineage>
        <taxon>Bacteria</taxon>
        <taxon>Pseudomonadati</taxon>
        <taxon>Planctomycetota</taxon>
        <taxon>Planctomycetia</taxon>
        <taxon>Kolteriales</taxon>
        <taxon>Kolteriaceae</taxon>
        <taxon>Kolteria</taxon>
    </lineage>
</organism>
<evidence type="ECO:0000256" key="1">
    <source>
        <dbReference type="ARBA" id="ARBA00001954"/>
    </source>
</evidence>
<dbReference type="PANTHER" id="PTHR20883:SF48">
    <property type="entry name" value="ECTOINE DIOXYGENASE"/>
    <property type="match status" value="1"/>
</dbReference>
<dbReference type="SUPFAM" id="SSF51197">
    <property type="entry name" value="Clavaminate synthase-like"/>
    <property type="match status" value="1"/>
</dbReference>
<dbReference type="PANTHER" id="PTHR20883">
    <property type="entry name" value="PHYTANOYL-COA DIOXYGENASE DOMAIN CONTAINING 1"/>
    <property type="match status" value="1"/>
</dbReference>
<dbReference type="KEGG" id="knv:Pan216_54930"/>
<name>A0A518BCH8_9BACT</name>
<dbReference type="AlphaFoldDB" id="A0A518BCH8"/>
<dbReference type="GO" id="GO:0005506">
    <property type="term" value="F:iron ion binding"/>
    <property type="evidence" value="ECO:0007669"/>
    <property type="project" value="UniProtKB-ARBA"/>
</dbReference>
<proteinExistence type="predicted"/>
<reference evidence="2 3" key="1">
    <citation type="submission" date="2019-02" db="EMBL/GenBank/DDBJ databases">
        <title>Deep-cultivation of Planctomycetes and their phenomic and genomic characterization uncovers novel biology.</title>
        <authorList>
            <person name="Wiegand S."/>
            <person name="Jogler M."/>
            <person name="Boedeker C."/>
            <person name="Pinto D."/>
            <person name="Vollmers J."/>
            <person name="Rivas-Marin E."/>
            <person name="Kohn T."/>
            <person name="Peeters S.H."/>
            <person name="Heuer A."/>
            <person name="Rast P."/>
            <person name="Oberbeckmann S."/>
            <person name="Bunk B."/>
            <person name="Jeske O."/>
            <person name="Meyerdierks A."/>
            <person name="Storesund J.E."/>
            <person name="Kallscheuer N."/>
            <person name="Luecker S."/>
            <person name="Lage O.M."/>
            <person name="Pohl T."/>
            <person name="Merkel B.J."/>
            <person name="Hornburger P."/>
            <person name="Mueller R.-W."/>
            <person name="Bruemmer F."/>
            <person name="Labrenz M."/>
            <person name="Spormann A.M."/>
            <person name="Op den Camp H."/>
            <person name="Overmann J."/>
            <person name="Amann R."/>
            <person name="Jetten M.S.M."/>
            <person name="Mascher T."/>
            <person name="Medema M.H."/>
            <person name="Devos D.P."/>
            <person name="Kaster A.-K."/>
            <person name="Ovreas L."/>
            <person name="Rohde M."/>
            <person name="Galperin M.Y."/>
            <person name="Jogler C."/>
        </authorList>
    </citation>
    <scope>NUCLEOTIDE SEQUENCE [LARGE SCALE GENOMIC DNA]</scope>
    <source>
        <strain evidence="2 3">Pan216</strain>
    </source>
</reference>
<accession>A0A518BCH8</accession>